<sequence length="423" mass="48061">MYKKEATLILTLIAGIMPLIMYPYGDDSYYLPKTIFLYVMCPLLIMILFLNRKKLIIDKKDVTLMFFILFVLISTFFSMDIIISVLGNEVRYEGLIMIIFYGIIYYTAKRYLIIDKKAIGFITVVAIIIAIYSIFQYYDIDPIPKDTYHALINNNSIGTQGNRNFLSTYITLFLPIILGLYILKGRMKFLVAATILFSSLLCTLTRSGWLAFLIYSLIGLIYVIRKNNKSYLKRIGIILMIFTVVTVVINISTGGSITGRGEQFAKDAGTISEYSGSGRIYIWDLAIKITKAHPLLGSGPDTLKYVIEKEFKNEGIVWIQEHNSVIDKAHNEFLQISSTMGIPALLAYLLFLILVINDNLRNIFKNEVSFLFGITIVGYLVQSFFNISVINVAPLFWMLLGASNNIDVIRDLKNDLLINEAIK</sequence>
<evidence type="ECO:0000313" key="8">
    <source>
        <dbReference type="Proteomes" id="UP000623681"/>
    </source>
</evidence>
<reference evidence="7" key="1">
    <citation type="submission" date="2021-01" db="EMBL/GenBank/DDBJ databases">
        <title>Genome public.</title>
        <authorList>
            <person name="Liu C."/>
            <person name="Sun Q."/>
        </authorList>
    </citation>
    <scope>NUCLEOTIDE SEQUENCE</scope>
    <source>
        <strain evidence="7">YIM B02565</strain>
    </source>
</reference>
<evidence type="ECO:0000256" key="1">
    <source>
        <dbReference type="ARBA" id="ARBA00004141"/>
    </source>
</evidence>
<dbReference type="EMBL" id="JAESWA010000024">
    <property type="protein sequence ID" value="MBL4933370.1"/>
    <property type="molecule type" value="Genomic_DNA"/>
</dbReference>
<evidence type="ECO:0000259" key="6">
    <source>
        <dbReference type="Pfam" id="PF04932"/>
    </source>
</evidence>
<feature type="transmembrane region" description="Helical" evidence="5">
    <location>
        <begin position="165"/>
        <end position="183"/>
    </location>
</feature>
<name>A0A937FHY5_9CLOT</name>
<feature type="transmembrane region" description="Helical" evidence="5">
    <location>
        <begin position="190"/>
        <end position="223"/>
    </location>
</feature>
<dbReference type="PANTHER" id="PTHR37422">
    <property type="entry name" value="TEICHURONIC ACID BIOSYNTHESIS PROTEIN TUAE"/>
    <property type="match status" value="1"/>
</dbReference>
<comment type="caution">
    <text evidence="7">The sequence shown here is derived from an EMBL/GenBank/DDBJ whole genome shotgun (WGS) entry which is preliminary data.</text>
</comment>
<keyword evidence="3 5" id="KW-1133">Transmembrane helix</keyword>
<feature type="transmembrane region" description="Helical" evidence="5">
    <location>
        <begin position="333"/>
        <end position="356"/>
    </location>
</feature>
<keyword evidence="8" id="KW-1185">Reference proteome</keyword>
<evidence type="ECO:0000256" key="5">
    <source>
        <dbReference type="SAM" id="Phobius"/>
    </source>
</evidence>
<organism evidence="7 8">
    <name type="scientific">Clostridium paridis</name>
    <dbReference type="NCBI Taxonomy" id="2803863"/>
    <lineage>
        <taxon>Bacteria</taxon>
        <taxon>Bacillati</taxon>
        <taxon>Bacillota</taxon>
        <taxon>Clostridia</taxon>
        <taxon>Eubacteriales</taxon>
        <taxon>Clostridiaceae</taxon>
        <taxon>Clostridium</taxon>
    </lineage>
</organism>
<dbReference type="Proteomes" id="UP000623681">
    <property type="component" value="Unassembled WGS sequence"/>
</dbReference>
<feature type="transmembrane region" description="Helical" evidence="5">
    <location>
        <begin position="7"/>
        <end position="24"/>
    </location>
</feature>
<dbReference type="GO" id="GO:0016874">
    <property type="term" value="F:ligase activity"/>
    <property type="evidence" value="ECO:0007669"/>
    <property type="project" value="UniProtKB-KW"/>
</dbReference>
<comment type="subcellular location">
    <subcellularLocation>
        <location evidence="1">Membrane</location>
        <topology evidence="1">Multi-pass membrane protein</topology>
    </subcellularLocation>
</comment>
<dbReference type="InterPro" id="IPR051533">
    <property type="entry name" value="WaaL-like"/>
</dbReference>
<feature type="transmembrane region" description="Helical" evidence="5">
    <location>
        <begin position="30"/>
        <end position="50"/>
    </location>
</feature>
<dbReference type="AlphaFoldDB" id="A0A937FHY5"/>
<keyword evidence="2 5" id="KW-0812">Transmembrane</keyword>
<dbReference type="Pfam" id="PF04932">
    <property type="entry name" value="Wzy_C"/>
    <property type="match status" value="1"/>
</dbReference>
<feature type="transmembrane region" description="Helical" evidence="5">
    <location>
        <begin position="92"/>
        <end position="108"/>
    </location>
</feature>
<dbReference type="RefSeq" id="WP_202768810.1">
    <property type="nucleotide sequence ID" value="NZ_JAESWA010000024.1"/>
</dbReference>
<keyword evidence="4 5" id="KW-0472">Membrane</keyword>
<feature type="transmembrane region" description="Helical" evidence="5">
    <location>
        <begin position="62"/>
        <end position="86"/>
    </location>
</feature>
<feature type="transmembrane region" description="Helical" evidence="5">
    <location>
        <begin position="235"/>
        <end position="257"/>
    </location>
</feature>
<dbReference type="InterPro" id="IPR007016">
    <property type="entry name" value="O-antigen_ligase-rel_domated"/>
</dbReference>
<evidence type="ECO:0000313" key="7">
    <source>
        <dbReference type="EMBL" id="MBL4933370.1"/>
    </source>
</evidence>
<evidence type="ECO:0000256" key="3">
    <source>
        <dbReference type="ARBA" id="ARBA00022989"/>
    </source>
</evidence>
<evidence type="ECO:0000256" key="2">
    <source>
        <dbReference type="ARBA" id="ARBA00022692"/>
    </source>
</evidence>
<gene>
    <name evidence="7" type="ORF">JK634_16365</name>
</gene>
<dbReference type="PANTHER" id="PTHR37422:SF13">
    <property type="entry name" value="LIPOPOLYSACCHARIDE BIOSYNTHESIS PROTEIN PA4999-RELATED"/>
    <property type="match status" value="1"/>
</dbReference>
<proteinExistence type="predicted"/>
<feature type="transmembrane region" description="Helical" evidence="5">
    <location>
        <begin position="376"/>
        <end position="400"/>
    </location>
</feature>
<evidence type="ECO:0000256" key="4">
    <source>
        <dbReference type="ARBA" id="ARBA00023136"/>
    </source>
</evidence>
<feature type="domain" description="O-antigen ligase-related" evidence="6">
    <location>
        <begin position="193"/>
        <end position="349"/>
    </location>
</feature>
<feature type="transmembrane region" description="Helical" evidence="5">
    <location>
        <begin position="120"/>
        <end position="138"/>
    </location>
</feature>
<dbReference type="GO" id="GO:0016020">
    <property type="term" value="C:membrane"/>
    <property type="evidence" value="ECO:0007669"/>
    <property type="project" value="UniProtKB-SubCell"/>
</dbReference>
<protein>
    <submittedName>
        <fullName evidence="7">O-antigen ligase family protein</fullName>
    </submittedName>
</protein>
<accession>A0A937FHY5</accession>
<keyword evidence="7" id="KW-0436">Ligase</keyword>